<evidence type="ECO:0000256" key="1">
    <source>
        <dbReference type="SAM" id="MobiDB-lite"/>
    </source>
</evidence>
<feature type="transmembrane region" description="Helical" evidence="2">
    <location>
        <begin position="207"/>
        <end position="236"/>
    </location>
</feature>
<feature type="domain" description="Immunoglobulin" evidence="3">
    <location>
        <begin position="25"/>
        <end position="156"/>
    </location>
</feature>
<reference evidence="4 5" key="1">
    <citation type="journal article" date="2015" name="Virology">
        <title>The genomic sequence of lymphocryptovirus from cynomolgus macaque.</title>
        <authorList>
            <person name="Kamperschroer C."/>
            <person name="Gosink M.M."/>
            <person name="Kumpf S.W."/>
            <person name="O'Donnell L.M."/>
            <person name="Tartaro K.R."/>
        </authorList>
    </citation>
    <scope>NUCLEOTIDE SEQUENCE [LARGE SCALE GENOMIC DNA]</scope>
    <source>
        <strain evidence="4">Pfe-lcl-E3</strain>
    </source>
</reference>
<feature type="region of interest" description="Disordered" evidence="1">
    <location>
        <begin position="164"/>
        <end position="194"/>
    </location>
</feature>
<dbReference type="InterPro" id="IPR003599">
    <property type="entry name" value="Ig_sub"/>
</dbReference>
<protein>
    <submittedName>
        <fullName evidence="4">BILF2</fullName>
    </submittedName>
</protein>
<gene>
    <name evidence="4" type="primary">BILF2</name>
</gene>
<name>A0A0S0DP89_9GAMA</name>
<evidence type="ECO:0000256" key="2">
    <source>
        <dbReference type="SAM" id="Phobius"/>
    </source>
</evidence>
<evidence type="ECO:0000313" key="4">
    <source>
        <dbReference type="EMBL" id="ALF03261.1"/>
    </source>
</evidence>
<dbReference type="InterPro" id="IPR013783">
    <property type="entry name" value="Ig-like_fold"/>
</dbReference>
<organism evidence="4 5">
    <name type="scientific">macacine gammaherpesvirus 10</name>
    <dbReference type="NCBI Taxonomy" id="2560569"/>
    <lineage>
        <taxon>Viruses</taxon>
        <taxon>Duplodnaviria</taxon>
        <taxon>Heunggongvirae</taxon>
        <taxon>Peploviricota</taxon>
        <taxon>Herviviricetes</taxon>
        <taxon>Herpesvirales</taxon>
        <taxon>Orthoherpesviridae</taxon>
        <taxon>Gammaherpesvirinae</taxon>
        <taxon>Lymphocryptovirus</taxon>
        <taxon>Lymphocryptovirus macacinegamma10</taxon>
    </lineage>
</organism>
<keyword evidence="2" id="KW-0812">Transmembrane</keyword>
<accession>A0A0S0DP89</accession>
<sequence length="248" mass="27233">MTHLVLLLCCCVGSVCAFFSDHVKFENVTTHAGATVNVTCSVPGNASVSYIEVGKGYTPGDGIPTLGVATHDNGTHLHKNHHNYSLTLEWTDKTNTSVTLTFFNVTVEYQGYYICNVTLLNCSGIQGLHCNDTDEDENDTAHANRTLTGRMHLTVIPATTISPTTTVVPTTSTSHKTTRRPTTNRPTRRPVTMGPFPVDPWHPRPTWVHWALLLITCAVVAPVILVIIIACCGWLMGWGRRRKGWIPV</sequence>
<keyword evidence="2" id="KW-1133">Transmembrane helix</keyword>
<evidence type="ECO:0000313" key="5">
    <source>
        <dbReference type="Proteomes" id="UP000147540"/>
    </source>
</evidence>
<keyword evidence="5" id="KW-1185">Reference proteome</keyword>
<dbReference type="SUPFAM" id="SSF48726">
    <property type="entry name" value="Immunoglobulin"/>
    <property type="match status" value="1"/>
</dbReference>
<dbReference type="SMART" id="SM00409">
    <property type="entry name" value="IG"/>
    <property type="match status" value="1"/>
</dbReference>
<dbReference type="RefSeq" id="YP_010084696.1">
    <property type="nucleotide sequence ID" value="NC_055142.1"/>
</dbReference>
<dbReference type="GeneID" id="65099693"/>
<feature type="compositionally biased region" description="Low complexity" evidence="1">
    <location>
        <begin position="164"/>
        <end position="185"/>
    </location>
</feature>
<proteinExistence type="predicted"/>
<dbReference type="EMBL" id="KP676001">
    <property type="protein sequence ID" value="ALF03261.1"/>
    <property type="molecule type" value="Genomic_DNA"/>
</dbReference>
<dbReference type="KEGG" id="vg:65099693"/>
<dbReference type="Gene3D" id="2.60.40.10">
    <property type="entry name" value="Immunoglobulins"/>
    <property type="match status" value="1"/>
</dbReference>
<dbReference type="Proteomes" id="UP000147540">
    <property type="component" value="Segment"/>
</dbReference>
<dbReference type="InterPro" id="IPR013106">
    <property type="entry name" value="Ig_V-set"/>
</dbReference>
<keyword evidence="2" id="KW-0472">Membrane</keyword>
<dbReference type="Pfam" id="PF07686">
    <property type="entry name" value="V-set"/>
    <property type="match status" value="1"/>
</dbReference>
<evidence type="ECO:0000259" key="3">
    <source>
        <dbReference type="SMART" id="SM00409"/>
    </source>
</evidence>
<dbReference type="InterPro" id="IPR036179">
    <property type="entry name" value="Ig-like_dom_sf"/>
</dbReference>